<comment type="similarity">
    <text evidence="2">Belongs to the SusD family.</text>
</comment>
<keyword evidence="4" id="KW-0472">Membrane</keyword>
<comment type="caution">
    <text evidence="9">The sequence shown here is derived from an EMBL/GenBank/DDBJ whole genome shotgun (WGS) entry which is preliminary data.</text>
</comment>
<feature type="signal peptide" evidence="6">
    <location>
        <begin position="1"/>
        <end position="24"/>
    </location>
</feature>
<evidence type="ECO:0000256" key="5">
    <source>
        <dbReference type="ARBA" id="ARBA00023237"/>
    </source>
</evidence>
<sequence>MKTIKYIFLSFLSVCLFSSCSDFLDKEPTKSTPETYFNTESELKTFLLSVYNPLMQEYFYGDCYPLYIAGGDDLTFYQRSSPKESMICATASPGTPEITSYWRILYDGINRANMLMENADKNTEISSDVRAQAKAEALFLRSFYYFNLVQGWGDVPFRLEAVKSVEGLSIPRTDKQVIYDRIIADIETAIPDLPSITDLASPGTISQTAAQGILARIYLFRAGEYHRDKKTAGTEVTEYTTKAREWALRVYNSNLHDLAPSYKQVFIDMCSDQYNSQGVYESMWEVEEAGNRINSNAYSAGRIGNTIGFGANVDYSANASFKDYTGMRNPGYGYRFAFASLKLYNMYEEEGDTERGNWNIADYEYTYVDGNSNLGIAGRKYFQGKKPNGPANEIVDGMLYEEEASSGNKTRSAAKYRREYESVTPKNKNFTPINFPILRYSDILLILAETENELNGPADAYQYINRVRNRAGLGDLDAINTPTKADFTDALKKERAMELCFEAIRRWDLIRWGEFYTTMQAMVSYVNSHQGTGVGMGWNTGHKYAADYYNVPASYVYFPIPDWEITTNKAVTQNAGW</sequence>
<evidence type="ECO:0008006" key="11">
    <source>
        <dbReference type="Google" id="ProtNLM"/>
    </source>
</evidence>
<feature type="domain" description="RagB/SusD" evidence="7">
    <location>
        <begin position="355"/>
        <end position="577"/>
    </location>
</feature>
<name>A0A840CHR3_9BACT</name>
<feature type="domain" description="SusD-like N-terminal" evidence="8">
    <location>
        <begin position="22"/>
        <end position="219"/>
    </location>
</feature>
<dbReference type="EMBL" id="JACIEP010000001">
    <property type="protein sequence ID" value="MBB4034189.1"/>
    <property type="molecule type" value="Genomic_DNA"/>
</dbReference>
<evidence type="ECO:0000259" key="7">
    <source>
        <dbReference type="Pfam" id="PF07980"/>
    </source>
</evidence>
<keyword evidence="5" id="KW-0998">Cell outer membrane</keyword>
<organism evidence="9 10">
    <name type="scientific">Dysgonomonas hofstadii</name>
    <dbReference type="NCBI Taxonomy" id="637886"/>
    <lineage>
        <taxon>Bacteria</taxon>
        <taxon>Pseudomonadati</taxon>
        <taxon>Bacteroidota</taxon>
        <taxon>Bacteroidia</taxon>
        <taxon>Bacteroidales</taxon>
        <taxon>Dysgonomonadaceae</taxon>
        <taxon>Dysgonomonas</taxon>
    </lineage>
</organism>
<keyword evidence="3 6" id="KW-0732">Signal</keyword>
<dbReference type="Gene3D" id="1.25.40.390">
    <property type="match status" value="1"/>
</dbReference>
<dbReference type="Pfam" id="PF14322">
    <property type="entry name" value="SusD-like_3"/>
    <property type="match status" value="1"/>
</dbReference>
<evidence type="ECO:0000259" key="8">
    <source>
        <dbReference type="Pfam" id="PF14322"/>
    </source>
</evidence>
<dbReference type="Pfam" id="PF07980">
    <property type="entry name" value="SusD_RagB"/>
    <property type="match status" value="1"/>
</dbReference>
<evidence type="ECO:0000256" key="2">
    <source>
        <dbReference type="ARBA" id="ARBA00006275"/>
    </source>
</evidence>
<feature type="chain" id="PRO_5033046522" description="RagB/SusD family nutrient uptake outer membrane protein" evidence="6">
    <location>
        <begin position="25"/>
        <end position="577"/>
    </location>
</feature>
<gene>
    <name evidence="9" type="ORF">GGR21_000074</name>
</gene>
<comment type="subcellular location">
    <subcellularLocation>
        <location evidence="1">Cell outer membrane</location>
    </subcellularLocation>
</comment>
<dbReference type="InterPro" id="IPR011990">
    <property type="entry name" value="TPR-like_helical_dom_sf"/>
</dbReference>
<accession>A0A840CHR3</accession>
<evidence type="ECO:0000256" key="4">
    <source>
        <dbReference type="ARBA" id="ARBA00023136"/>
    </source>
</evidence>
<proteinExistence type="inferred from homology"/>
<protein>
    <recommendedName>
        <fullName evidence="11">RagB/SusD family nutrient uptake outer membrane protein</fullName>
    </recommendedName>
</protein>
<dbReference type="Proteomes" id="UP000555103">
    <property type="component" value="Unassembled WGS sequence"/>
</dbReference>
<evidence type="ECO:0000256" key="1">
    <source>
        <dbReference type="ARBA" id="ARBA00004442"/>
    </source>
</evidence>
<evidence type="ECO:0000256" key="6">
    <source>
        <dbReference type="SAM" id="SignalP"/>
    </source>
</evidence>
<dbReference type="RefSeq" id="WP_183305156.1">
    <property type="nucleotide sequence ID" value="NZ_JACIEP010000001.1"/>
</dbReference>
<reference evidence="9 10" key="1">
    <citation type="submission" date="2020-08" db="EMBL/GenBank/DDBJ databases">
        <title>Genomic Encyclopedia of Type Strains, Phase IV (KMG-IV): sequencing the most valuable type-strain genomes for metagenomic binning, comparative biology and taxonomic classification.</title>
        <authorList>
            <person name="Goeker M."/>
        </authorList>
    </citation>
    <scope>NUCLEOTIDE SEQUENCE [LARGE SCALE GENOMIC DNA]</scope>
    <source>
        <strain evidence="9 10">DSM 104969</strain>
    </source>
</reference>
<dbReference type="AlphaFoldDB" id="A0A840CHR3"/>
<evidence type="ECO:0000313" key="10">
    <source>
        <dbReference type="Proteomes" id="UP000555103"/>
    </source>
</evidence>
<dbReference type="InterPro" id="IPR033985">
    <property type="entry name" value="SusD-like_N"/>
</dbReference>
<keyword evidence="10" id="KW-1185">Reference proteome</keyword>
<dbReference type="GO" id="GO:0009279">
    <property type="term" value="C:cell outer membrane"/>
    <property type="evidence" value="ECO:0007669"/>
    <property type="project" value="UniProtKB-SubCell"/>
</dbReference>
<evidence type="ECO:0000256" key="3">
    <source>
        <dbReference type="ARBA" id="ARBA00022729"/>
    </source>
</evidence>
<dbReference type="PROSITE" id="PS51257">
    <property type="entry name" value="PROKAR_LIPOPROTEIN"/>
    <property type="match status" value="1"/>
</dbReference>
<evidence type="ECO:0000313" key="9">
    <source>
        <dbReference type="EMBL" id="MBB4034189.1"/>
    </source>
</evidence>
<dbReference type="InterPro" id="IPR012944">
    <property type="entry name" value="SusD_RagB_dom"/>
</dbReference>
<dbReference type="SUPFAM" id="SSF48452">
    <property type="entry name" value="TPR-like"/>
    <property type="match status" value="1"/>
</dbReference>